<dbReference type="SUPFAM" id="SSF53850">
    <property type="entry name" value="Periplasmic binding protein-like II"/>
    <property type="match status" value="1"/>
</dbReference>
<dbReference type="Proteomes" id="UP000554144">
    <property type="component" value="Unassembled WGS sequence"/>
</dbReference>
<proteinExistence type="inferred from homology"/>
<organism evidence="8 9">
    <name type="scientific">Pollutimonas harenae</name>
    <dbReference type="NCBI Taxonomy" id="657015"/>
    <lineage>
        <taxon>Bacteria</taxon>
        <taxon>Pseudomonadati</taxon>
        <taxon>Pseudomonadota</taxon>
        <taxon>Betaproteobacteria</taxon>
        <taxon>Burkholderiales</taxon>
        <taxon>Alcaligenaceae</taxon>
        <taxon>Pollutimonas</taxon>
    </lineage>
</organism>
<comment type="subcellular location">
    <subcellularLocation>
        <location evidence="1">Periplasm</location>
    </subcellularLocation>
</comment>
<reference evidence="8 9" key="1">
    <citation type="submission" date="2020-07" db="EMBL/GenBank/DDBJ databases">
        <title>Taxonomic revisions and descriptions of new bacterial species based on genomic comparisons in the high-G+C-content subgroup of the family Alcaligenaceae.</title>
        <authorList>
            <person name="Szabo A."/>
            <person name="Felfoldi T."/>
        </authorList>
    </citation>
    <scope>NUCLEOTIDE SEQUENCE [LARGE SCALE GENOMIC DNA]</scope>
    <source>
        <strain evidence="8 9">DSM 25667</strain>
    </source>
</reference>
<evidence type="ECO:0000256" key="7">
    <source>
        <dbReference type="SAM" id="SignalP"/>
    </source>
</evidence>
<keyword evidence="6 7" id="KW-0732">Signal</keyword>
<evidence type="ECO:0000256" key="6">
    <source>
        <dbReference type="ARBA" id="ARBA00022729"/>
    </source>
</evidence>
<dbReference type="PANTHER" id="PTHR43649">
    <property type="entry name" value="ARABINOSE-BINDING PROTEIN-RELATED"/>
    <property type="match status" value="1"/>
</dbReference>
<dbReference type="PANTHER" id="PTHR43649:SF31">
    <property type="entry name" value="SN-GLYCEROL-3-PHOSPHATE-BINDING PERIPLASMIC PROTEIN UGPB"/>
    <property type="match status" value="1"/>
</dbReference>
<dbReference type="RefSeq" id="WP_130039327.1">
    <property type="nucleotide sequence ID" value="NZ_JACCEV010000002.1"/>
</dbReference>
<dbReference type="InterPro" id="IPR050490">
    <property type="entry name" value="Bact_solute-bd_prot1"/>
</dbReference>
<dbReference type="EMBL" id="JACCEV010000002">
    <property type="protein sequence ID" value="NYT85766.1"/>
    <property type="molecule type" value="Genomic_DNA"/>
</dbReference>
<dbReference type="AlphaFoldDB" id="A0A853GYF5"/>
<name>A0A853GYF5_9BURK</name>
<evidence type="ECO:0000256" key="1">
    <source>
        <dbReference type="ARBA" id="ARBA00004418"/>
    </source>
</evidence>
<keyword evidence="5" id="KW-0813">Transport</keyword>
<evidence type="ECO:0000256" key="2">
    <source>
        <dbReference type="ARBA" id="ARBA00008520"/>
    </source>
</evidence>
<keyword evidence="9" id="KW-1185">Reference proteome</keyword>
<dbReference type="InterPro" id="IPR006059">
    <property type="entry name" value="SBP"/>
</dbReference>
<feature type="signal peptide" evidence="7">
    <location>
        <begin position="1"/>
        <end position="33"/>
    </location>
</feature>
<dbReference type="OrthoDB" id="4393730at2"/>
<dbReference type="Pfam" id="PF13416">
    <property type="entry name" value="SBP_bac_8"/>
    <property type="match status" value="1"/>
</dbReference>
<comment type="caution">
    <text evidence="8">The sequence shown here is derived from an EMBL/GenBank/DDBJ whole genome shotgun (WGS) entry which is preliminary data.</text>
</comment>
<sequence>MKLSWFFDALRTGRTAACVSAGAILLSSTAAVAATDIVLWHSLSPHNEDIFEDLVKDFNKEQDGVRVKLKSFDSEAAIETALATEKKRDNRPQLVQLDDDRSPEEVAGRSYIQPLNTLLAKYPIKDAKWFLSDKNTFARDAKGRLLAFPYMVDIPVMYYNIDAFKKANLQPTVPARDWAKLQAQLVTLANNGSRKCPLTSDQPVSVNLENLAAVNNQLYATNRNGLTGKGKPAFAFDVLYIRHLSMMISWVKSELMVKPEFNANATKRFANSECAVLFSTSSNIGWFRDSSKLDFSLTGLPYYPAITPKPGNAFVGGSALWVTSGHSKESDAASAKFLAWLAQPKRAAQWHQDTGFLPLTEQAFKETDKSFYKKLGDWRELIAAYQKDPAANGRGFRIDNYPQIRAMFHETLEKALSGNQTAPTALKTAAAQASKLMSKK</sequence>
<evidence type="ECO:0000256" key="3">
    <source>
        <dbReference type="ARBA" id="ARBA00011557"/>
    </source>
</evidence>
<comment type="similarity">
    <text evidence="2">Belongs to the bacterial solute-binding protein 1 family.</text>
</comment>
<feature type="chain" id="PRO_5032839580" description="sn-glycerol-3-phosphate-binding periplasmic protein UgpB" evidence="7">
    <location>
        <begin position="34"/>
        <end position="440"/>
    </location>
</feature>
<evidence type="ECO:0000313" key="8">
    <source>
        <dbReference type="EMBL" id="NYT85766.1"/>
    </source>
</evidence>
<accession>A0A853GYF5</accession>
<dbReference type="GO" id="GO:0042597">
    <property type="term" value="C:periplasmic space"/>
    <property type="evidence" value="ECO:0007669"/>
    <property type="project" value="UniProtKB-SubCell"/>
</dbReference>
<protein>
    <recommendedName>
        <fullName evidence="4">sn-glycerol-3-phosphate-binding periplasmic protein UgpB</fullName>
    </recommendedName>
</protein>
<evidence type="ECO:0000313" key="9">
    <source>
        <dbReference type="Proteomes" id="UP000554144"/>
    </source>
</evidence>
<evidence type="ECO:0000256" key="4">
    <source>
        <dbReference type="ARBA" id="ARBA00017470"/>
    </source>
</evidence>
<gene>
    <name evidence="8" type="ORF">H0A62_09140</name>
</gene>
<evidence type="ECO:0000256" key="5">
    <source>
        <dbReference type="ARBA" id="ARBA00022448"/>
    </source>
</evidence>
<comment type="subunit">
    <text evidence="3">The complex is composed of two ATP-binding proteins (UgpC), two transmembrane proteins (UgpA and UgpE) and a solute-binding protein (UgpB).</text>
</comment>
<dbReference type="Gene3D" id="3.40.190.10">
    <property type="entry name" value="Periplasmic binding protein-like II"/>
    <property type="match status" value="2"/>
</dbReference>